<accession>A0A835RUD4</accession>
<dbReference type="OrthoDB" id="2017408at2759"/>
<dbReference type="SUPFAM" id="SSF46689">
    <property type="entry name" value="Homeodomain-like"/>
    <property type="match status" value="1"/>
</dbReference>
<dbReference type="PANTHER" id="PTHR14000:SF17">
    <property type="entry name" value="MYB-LIKE DOMAIN-CONTAINING PROTEIN"/>
    <property type="match status" value="1"/>
</dbReference>
<dbReference type="PANTHER" id="PTHR14000">
    <property type="entry name" value="FINGER CCCH DOMAIN PROTEIN, PUTATIVE (DUF3755)-RELATED"/>
    <property type="match status" value="1"/>
</dbReference>
<feature type="region of interest" description="Disordered" evidence="1">
    <location>
        <begin position="24"/>
        <end position="43"/>
    </location>
</feature>
<feature type="compositionally biased region" description="Polar residues" evidence="1">
    <location>
        <begin position="24"/>
        <end position="42"/>
    </location>
</feature>
<dbReference type="Gene3D" id="1.10.10.60">
    <property type="entry name" value="Homeodomain-like"/>
    <property type="match status" value="1"/>
</dbReference>
<dbReference type="InterPro" id="IPR001005">
    <property type="entry name" value="SANT/Myb"/>
</dbReference>
<evidence type="ECO:0000313" key="2">
    <source>
        <dbReference type="EMBL" id="KAG0495704.1"/>
    </source>
</evidence>
<sequence>MRRRNYHQDLPRRSPRFLLKTEISSEQPNTAKKSVENVNPSKFSRKSVTRSSLAVDESRPCFSSCRIPLRRSPRFLSLGKKFDTLSDLSILCKESVETHPASFSISTEMKETAVNNIVQEASFGNGRRMSSRQIPKELLAEAQLTRRHSKRLASQAREKSFESTGFRDVKWPRRVLGLASVSAENELMKPGTNNEMENGRPQELLCAAAKSQILRRSTRLASISSGIGKEFNDKARGRPRHISQKGKSCRPATSAVVMKKGVNRYSFSKEKKVAEGHRLDRMNSLEDKKTEQGCVATKNRQSHMEKSRKVEKKCASMAMTGTMETGKCLGSLEWTTEQEAALQEAYLVARPSPHFWKKVSRMVPGKSAQECFEKIHSSILTPLSSQPGSRPRRKNLSPIGSFSLSGGISPYMTELNAETFRRGKIKKLAAQRTVRCLLRKHRLADQNIEADHFTLLESSPTNITFDLFGIELPKTSTSTPCHADQPGERSTINSKMYSRFKLLSSPGSSSPEVLKQIKNRALHDKYIDQLHYREARRVMLSKKTNKDSKGNEYNGKLDSCVLKAAKTALICDAKSFISHFQRTQANLIEDDIDEYSDTDRDEHASDLDE</sequence>
<evidence type="ECO:0008006" key="4">
    <source>
        <dbReference type="Google" id="ProtNLM"/>
    </source>
</evidence>
<name>A0A835RUD4_VANPL</name>
<keyword evidence="3" id="KW-1185">Reference proteome</keyword>
<comment type="caution">
    <text evidence="2">The sequence shown here is derived from an EMBL/GenBank/DDBJ whole genome shotgun (WGS) entry which is preliminary data.</text>
</comment>
<dbReference type="Proteomes" id="UP000636800">
    <property type="component" value="Chromosome 1"/>
</dbReference>
<evidence type="ECO:0000256" key="1">
    <source>
        <dbReference type="SAM" id="MobiDB-lite"/>
    </source>
</evidence>
<feature type="region of interest" description="Disordered" evidence="1">
    <location>
        <begin position="231"/>
        <end position="250"/>
    </location>
</feature>
<feature type="compositionally biased region" description="Basic residues" evidence="1">
    <location>
        <begin position="237"/>
        <end position="248"/>
    </location>
</feature>
<dbReference type="InterPro" id="IPR009057">
    <property type="entry name" value="Homeodomain-like_sf"/>
</dbReference>
<gene>
    <name evidence="2" type="ORF">HPP92_000395</name>
</gene>
<reference evidence="2 3" key="1">
    <citation type="journal article" date="2020" name="Nat. Food">
        <title>A phased Vanilla planifolia genome enables genetic improvement of flavour and production.</title>
        <authorList>
            <person name="Hasing T."/>
            <person name="Tang H."/>
            <person name="Brym M."/>
            <person name="Khazi F."/>
            <person name="Huang T."/>
            <person name="Chambers A.H."/>
        </authorList>
    </citation>
    <scope>NUCLEOTIDE SEQUENCE [LARGE SCALE GENOMIC DNA]</scope>
    <source>
        <tissue evidence="2">Leaf</tissue>
    </source>
</reference>
<dbReference type="AlphaFoldDB" id="A0A835RUD4"/>
<dbReference type="EMBL" id="JADCNL010000001">
    <property type="protein sequence ID" value="KAG0495704.1"/>
    <property type="molecule type" value="Genomic_DNA"/>
</dbReference>
<evidence type="ECO:0000313" key="3">
    <source>
        <dbReference type="Proteomes" id="UP000636800"/>
    </source>
</evidence>
<organism evidence="2 3">
    <name type="scientific">Vanilla planifolia</name>
    <name type="common">Vanilla</name>
    <dbReference type="NCBI Taxonomy" id="51239"/>
    <lineage>
        <taxon>Eukaryota</taxon>
        <taxon>Viridiplantae</taxon>
        <taxon>Streptophyta</taxon>
        <taxon>Embryophyta</taxon>
        <taxon>Tracheophyta</taxon>
        <taxon>Spermatophyta</taxon>
        <taxon>Magnoliopsida</taxon>
        <taxon>Liliopsida</taxon>
        <taxon>Asparagales</taxon>
        <taxon>Orchidaceae</taxon>
        <taxon>Vanilloideae</taxon>
        <taxon>Vanilleae</taxon>
        <taxon>Vanilla</taxon>
    </lineage>
</organism>
<dbReference type="CDD" id="cd00167">
    <property type="entry name" value="SANT"/>
    <property type="match status" value="1"/>
</dbReference>
<proteinExistence type="predicted"/>
<protein>
    <recommendedName>
        <fullName evidence="4">Myb-like domain-containing protein</fullName>
    </recommendedName>
</protein>